<keyword evidence="3" id="KW-1185">Reference proteome</keyword>
<feature type="domain" description="F-box" evidence="1">
    <location>
        <begin position="3"/>
        <end position="48"/>
    </location>
</feature>
<sequence>MATRTTLPLPTELCDAVLEYLPYLALYSFSLCSKRCHELAVPFIFRSIRFGGPLTPLRTDGGVLFSRLKYVRHLWFGLPPDDLIPVSQDEKSEFNISTYFMENFTLFTEFLLTAPVFPLTSLELHFTGDEQLEINLFDAALSRLAQSRVYATIKRLSILFRRSFLLPLCRQFMTLEDGVSPYEVFLKRRPDVLGQPLTLSQLCKASIQGILTTPPSLTEAVIRIIRWPAPQAYYCYYFASCPTLKKLTIDASQLFPDNSQGHLYYSKLLSFPAVTHLNISIAIYPPVDELAWISVHFPRLEILEVENHKQQYSSQSSNVGVLQDAHDGILGMRTLRELVLPWPRIRRPTYGIPPPLIPGFTPEHIEKFARHLWRSELEVWMARWRDRGIQLQIVVFCGHIQTGYGIDYRLGARCEIGIAARGRRYTFSWTGSDISE</sequence>
<reference evidence="2 3" key="1">
    <citation type="submission" date="2019-10" db="EMBL/GenBank/DDBJ databases">
        <authorList>
            <person name="Palmer J.M."/>
        </authorList>
    </citation>
    <scope>NUCLEOTIDE SEQUENCE [LARGE SCALE GENOMIC DNA]</scope>
    <source>
        <strain evidence="2 3">TWF696</strain>
    </source>
</reference>
<evidence type="ECO:0000259" key="1">
    <source>
        <dbReference type="PROSITE" id="PS50181"/>
    </source>
</evidence>
<accession>A0AAV9V5F3</accession>
<evidence type="ECO:0000313" key="2">
    <source>
        <dbReference type="EMBL" id="KAK6354664.1"/>
    </source>
</evidence>
<gene>
    <name evidence="2" type="ORF">TWF696_003804</name>
</gene>
<dbReference type="InterPro" id="IPR001810">
    <property type="entry name" value="F-box_dom"/>
</dbReference>
<evidence type="ECO:0000313" key="3">
    <source>
        <dbReference type="Proteomes" id="UP001375240"/>
    </source>
</evidence>
<dbReference type="CDD" id="cd09917">
    <property type="entry name" value="F-box_SF"/>
    <property type="match status" value="1"/>
</dbReference>
<proteinExistence type="predicted"/>
<organism evidence="2 3">
    <name type="scientific">Orbilia brochopaga</name>
    <dbReference type="NCBI Taxonomy" id="3140254"/>
    <lineage>
        <taxon>Eukaryota</taxon>
        <taxon>Fungi</taxon>
        <taxon>Dikarya</taxon>
        <taxon>Ascomycota</taxon>
        <taxon>Pezizomycotina</taxon>
        <taxon>Orbiliomycetes</taxon>
        <taxon>Orbiliales</taxon>
        <taxon>Orbiliaceae</taxon>
        <taxon>Orbilia</taxon>
    </lineage>
</organism>
<protein>
    <recommendedName>
        <fullName evidence="1">F-box domain-containing protein</fullName>
    </recommendedName>
</protein>
<dbReference type="EMBL" id="JAVHNQ010000002">
    <property type="protein sequence ID" value="KAK6354664.1"/>
    <property type="molecule type" value="Genomic_DNA"/>
</dbReference>
<name>A0AAV9V5F3_9PEZI</name>
<dbReference type="Proteomes" id="UP001375240">
    <property type="component" value="Unassembled WGS sequence"/>
</dbReference>
<dbReference type="AlphaFoldDB" id="A0AAV9V5F3"/>
<dbReference type="PROSITE" id="PS50181">
    <property type="entry name" value="FBOX"/>
    <property type="match status" value="1"/>
</dbReference>
<comment type="caution">
    <text evidence="2">The sequence shown here is derived from an EMBL/GenBank/DDBJ whole genome shotgun (WGS) entry which is preliminary data.</text>
</comment>